<dbReference type="Proteomes" id="UP000254051">
    <property type="component" value="Unassembled WGS sequence"/>
</dbReference>
<keyword evidence="4" id="KW-1185">Reference proteome</keyword>
<feature type="compositionally biased region" description="Low complexity" evidence="1">
    <location>
        <begin position="874"/>
        <end position="887"/>
    </location>
</feature>
<sequence length="915" mass="99337">MASGSWNFGTSNPYIEGRVEWWANQQGAVNNYSDVRVRVLFHRTNSGYQSWGTLNTRVRLDTANADTRAKDFSTYITLTEPGNWVTVCDNSAYRVYHNSDGKKSCYIRVYGDADFGCSFDSNRTVTFDTIPRYTSITNWSVASKTNSSITFNWGTADTISNIVCKFNGSQKYSSNVNANNGSFTISGLSEYTTYSNITITVTRKDSGLTTTSSSLSAITNYTPPTSNLSLASRSINSITLNWSSNFACDAIWIYNGGTQIYSAAVSSSSSSVTLSPSNWSAISPGITYLLTVKVKRSASQATATSSSLSVTTLSVPYIDTSTPSSFVIGNSIPVVLSNYANNASTLYYQIYNTSNSWSTISQINVAKGTSSTTITPSITTLYQNCPNSNTLATRIACSVTNNNKTYTSYYNITANVSNSNPTFSAFTWETNVGTNINSVISGTQNTITRFGNLRLKFSANSAISLNASTISKLEAKILFNNSVITTANINYSSSSFTFDVSTQNIINTGTYIIQILAIDSRGNKSNAVSHSFNVYPYLKPTLQVTMNRLNNFEQNTFIDLSGKVSKVTISSVQKNAIISLKYRYAESGASFPDTYTDIINYSTENIASTDDLSVIFKKTEVDNPFINLSYEKSYVFQFILTDRLYESDVFEVFVAQGKPVFAVSDDGYVGVDKIPDFSSPAKLQVNSDIIAYDQKEKRDVLLVDSINKINSDLSTRSNLVKSLYLLMHPIGDIIMTASSTNPGTIWGGTWVAWGSGRVPVGVNTSDGNFNTVEKAGGTTTINLGHSHTVSGHTHGMSHSHTVNSHTHSVSSHKHVQTFGADDGQVYMNGGTGPYGSVVYNNSWVNVSRPGFIVTAARFHYTSEAGGGNTGGSAPGTNTGTRTSTDGTAPGTNSQLSTTQSILQPYITCYMWKRTA</sequence>
<evidence type="ECO:0000313" key="3">
    <source>
        <dbReference type="EMBL" id="SUQ13686.1"/>
    </source>
</evidence>
<dbReference type="OrthoDB" id="2065107at2"/>
<evidence type="ECO:0000256" key="1">
    <source>
        <dbReference type="SAM" id="MobiDB-lite"/>
    </source>
</evidence>
<dbReference type="AlphaFoldDB" id="A0A316A1L0"/>
<organism evidence="3 4">
    <name type="scientific">Faecalicatena contorta</name>
    <dbReference type="NCBI Taxonomy" id="39482"/>
    <lineage>
        <taxon>Bacteria</taxon>
        <taxon>Bacillati</taxon>
        <taxon>Bacillota</taxon>
        <taxon>Clostridia</taxon>
        <taxon>Lachnospirales</taxon>
        <taxon>Lachnospiraceae</taxon>
        <taxon>Faecalicatena</taxon>
    </lineage>
</organism>
<feature type="region of interest" description="Disordered" evidence="1">
    <location>
        <begin position="863"/>
        <end position="896"/>
    </location>
</feature>
<protein>
    <recommendedName>
        <fullName evidence="2">Baseplate structural protein Gp10 C-terminal domain-containing protein</fullName>
    </recommendedName>
</protein>
<feature type="compositionally biased region" description="Gly residues" evidence="1">
    <location>
        <begin position="864"/>
        <end position="873"/>
    </location>
</feature>
<dbReference type="EMBL" id="UHJJ01000003">
    <property type="protein sequence ID" value="SUQ13686.1"/>
    <property type="molecule type" value="Genomic_DNA"/>
</dbReference>
<feature type="domain" description="Baseplate structural protein Gp10 C-terminal" evidence="2">
    <location>
        <begin position="726"/>
        <end position="914"/>
    </location>
</feature>
<accession>A0A316A1L0</accession>
<name>A0A316A1L0_9FIRM</name>
<reference evidence="4" key="1">
    <citation type="submission" date="2017-07" db="EMBL/GenBank/DDBJ databases">
        <authorList>
            <person name="Varghese N."/>
            <person name="Submissions S."/>
        </authorList>
    </citation>
    <scope>NUCLEOTIDE SEQUENCE [LARGE SCALE GENOMIC DNA]</scope>
    <source>
        <strain evidence="4">NLAE-zl-C134</strain>
    </source>
</reference>
<evidence type="ECO:0000259" key="2">
    <source>
        <dbReference type="Pfam" id="PF21939"/>
    </source>
</evidence>
<dbReference type="InterPro" id="IPR053827">
    <property type="entry name" value="Gp10_C"/>
</dbReference>
<gene>
    <name evidence="3" type="ORF">SAMN05216529_103419</name>
</gene>
<proteinExistence type="predicted"/>
<dbReference type="Pfam" id="PF21939">
    <property type="entry name" value="Gp10_C"/>
    <property type="match status" value="1"/>
</dbReference>
<evidence type="ECO:0000313" key="4">
    <source>
        <dbReference type="Proteomes" id="UP000254051"/>
    </source>
</evidence>
<dbReference type="RefSeq" id="WP_109709741.1">
    <property type="nucleotide sequence ID" value="NZ_QGDS01000003.1"/>
</dbReference>